<dbReference type="RefSeq" id="WP_025023983.1">
    <property type="nucleotide sequence ID" value="NZ_AZDZ01000022.1"/>
</dbReference>
<feature type="transmembrane region" description="Helical" evidence="5">
    <location>
        <begin position="98"/>
        <end position="118"/>
    </location>
</feature>
<keyword evidence="2 5" id="KW-0812">Transmembrane</keyword>
<dbReference type="STRING" id="1423775.FD03_GL002453"/>
<gene>
    <name evidence="6" type="ORF">FD03_GL002453</name>
</gene>
<comment type="caution">
    <text evidence="6">The sequence shown here is derived from an EMBL/GenBank/DDBJ whole genome shotgun (WGS) entry which is preliminary data.</text>
</comment>
<feature type="transmembrane region" description="Helical" evidence="5">
    <location>
        <begin position="59"/>
        <end position="77"/>
    </location>
</feature>
<dbReference type="CDD" id="cd16914">
    <property type="entry name" value="EcfT"/>
    <property type="match status" value="1"/>
</dbReference>
<keyword evidence="3 5" id="KW-1133">Transmembrane helix</keyword>
<feature type="transmembrane region" description="Helical" evidence="5">
    <location>
        <begin position="138"/>
        <end position="156"/>
    </location>
</feature>
<dbReference type="OrthoDB" id="2272215at2"/>
<dbReference type="GO" id="GO:0005886">
    <property type="term" value="C:plasma membrane"/>
    <property type="evidence" value="ECO:0007669"/>
    <property type="project" value="UniProtKB-ARBA"/>
</dbReference>
<evidence type="ECO:0000256" key="4">
    <source>
        <dbReference type="ARBA" id="ARBA00023136"/>
    </source>
</evidence>
<accession>A0A0R1KD84</accession>
<dbReference type="PATRIC" id="fig|1423775.4.peg.2496"/>
<name>A0A0R1KD84_9LACO</name>
<feature type="transmembrane region" description="Helical" evidence="5">
    <location>
        <begin position="20"/>
        <end position="47"/>
    </location>
</feature>
<dbReference type="EMBL" id="AZDZ01000022">
    <property type="protein sequence ID" value="KRK78676.1"/>
    <property type="molecule type" value="Genomic_DNA"/>
</dbReference>
<dbReference type="Proteomes" id="UP000051248">
    <property type="component" value="Unassembled WGS sequence"/>
</dbReference>
<evidence type="ECO:0000313" key="7">
    <source>
        <dbReference type="Proteomes" id="UP000051248"/>
    </source>
</evidence>
<feature type="transmembrane region" description="Helical" evidence="5">
    <location>
        <begin position="223"/>
        <end position="242"/>
    </location>
</feature>
<evidence type="ECO:0000256" key="1">
    <source>
        <dbReference type="ARBA" id="ARBA00004141"/>
    </source>
</evidence>
<evidence type="ECO:0000256" key="3">
    <source>
        <dbReference type="ARBA" id="ARBA00022989"/>
    </source>
</evidence>
<evidence type="ECO:0000256" key="5">
    <source>
        <dbReference type="SAM" id="Phobius"/>
    </source>
</evidence>
<evidence type="ECO:0000256" key="2">
    <source>
        <dbReference type="ARBA" id="ARBA00022692"/>
    </source>
</evidence>
<dbReference type="eggNOG" id="COG0619">
    <property type="taxonomic scope" value="Bacteria"/>
</dbReference>
<dbReference type="AlphaFoldDB" id="A0A0R1KD84"/>
<organism evidence="6 7">
    <name type="scientific">Companilactobacillus nodensis DSM 19682 = JCM 14932 = NBRC 107160</name>
    <dbReference type="NCBI Taxonomy" id="1423775"/>
    <lineage>
        <taxon>Bacteria</taxon>
        <taxon>Bacillati</taxon>
        <taxon>Bacillota</taxon>
        <taxon>Bacilli</taxon>
        <taxon>Lactobacillales</taxon>
        <taxon>Lactobacillaceae</taxon>
        <taxon>Companilactobacillus</taxon>
    </lineage>
</organism>
<protein>
    <submittedName>
        <fullName evidence="6">Metal ion ABC transporter permease</fullName>
    </submittedName>
</protein>
<keyword evidence="7" id="KW-1185">Reference proteome</keyword>
<keyword evidence="4 5" id="KW-0472">Membrane</keyword>
<comment type="subcellular location">
    <subcellularLocation>
        <location evidence="1">Membrane</location>
        <topology evidence="1">Multi-pass membrane protein</topology>
    </subcellularLocation>
</comment>
<proteinExistence type="predicted"/>
<feature type="transmembrane region" description="Helical" evidence="5">
    <location>
        <begin position="262"/>
        <end position="287"/>
    </location>
</feature>
<sequence length="306" mass="35137">MKKIYSGFKQSVNNFSILVYLLSIIISSLVFNNPIIVLVVFLSLLFVAKFTQREDSKGYFKFTVIIFLTTIIFNLIINQRGSNVLFQIPLLRVTTESLLNAGILAFSFVNLLLAFYIYDSLTNVKVIFDLLSKSLRSIAIVFILTIKFIPKIIQIFENTSFLYKFRNNNYHGNGKVSKQMDLLEIVLNKSVASFMNVSDVLITKGYNERAKVSRDYHGTKSDYIFFTVSFLTIIFNFTMIFLKTGKVDFGSATVKFGINSNIIIISVINLIMITMPILIGVFQYLWWKWYISKTTASNMPTVKNFR</sequence>
<dbReference type="InterPro" id="IPR003339">
    <property type="entry name" value="ABC/ECF_trnsptr_transmembrane"/>
</dbReference>
<reference evidence="6 7" key="1">
    <citation type="journal article" date="2015" name="Genome Announc.">
        <title>Expanding the biotechnology potential of lactobacilli through comparative genomics of 213 strains and associated genera.</title>
        <authorList>
            <person name="Sun Z."/>
            <person name="Harris H.M."/>
            <person name="McCann A."/>
            <person name="Guo C."/>
            <person name="Argimon S."/>
            <person name="Zhang W."/>
            <person name="Yang X."/>
            <person name="Jeffery I.B."/>
            <person name="Cooney J.C."/>
            <person name="Kagawa T.F."/>
            <person name="Liu W."/>
            <person name="Song Y."/>
            <person name="Salvetti E."/>
            <person name="Wrobel A."/>
            <person name="Rasinkangas P."/>
            <person name="Parkhill J."/>
            <person name="Rea M.C."/>
            <person name="O'Sullivan O."/>
            <person name="Ritari J."/>
            <person name="Douillard F.P."/>
            <person name="Paul Ross R."/>
            <person name="Yang R."/>
            <person name="Briner A.E."/>
            <person name="Felis G.E."/>
            <person name="de Vos W.M."/>
            <person name="Barrangou R."/>
            <person name="Klaenhammer T.R."/>
            <person name="Caufield P.W."/>
            <person name="Cui Y."/>
            <person name="Zhang H."/>
            <person name="O'Toole P.W."/>
        </authorList>
    </citation>
    <scope>NUCLEOTIDE SEQUENCE [LARGE SCALE GENOMIC DNA]</scope>
    <source>
        <strain evidence="6 7">DSM 19682</strain>
    </source>
</reference>
<evidence type="ECO:0000313" key="6">
    <source>
        <dbReference type="EMBL" id="KRK78676.1"/>
    </source>
</evidence>